<dbReference type="Pfam" id="PF04542">
    <property type="entry name" value="Sigma70_r2"/>
    <property type="match status" value="1"/>
</dbReference>
<dbReference type="PANTHER" id="PTHR43133:SF46">
    <property type="entry name" value="RNA POLYMERASE SIGMA-70 FACTOR ECF SUBFAMILY"/>
    <property type="match status" value="1"/>
</dbReference>
<dbReference type="Gene3D" id="1.10.10.10">
    <property type="entry name" value="Winged helix-like DNA-binding domain superfamily/Winged helix DNA-binding domain"/>
    <property type="match status" value="1"/>
</dbReference>
<keyword evidence="4" id="KW-0804">Transcription</keyword>
<accession>A0ABP8Q2E4</accession>
<evidence type="ECO:0000256" key="2">
    <source>
        <dbReference type="ARBA" id="ARBA00023015"/>
    </source>
</evidence>
<evidence type="ECO:0000313" key="8">
    <source>
        <dbReference type="Proteomes" id="UP001501243"/>
    </source>
</evidence>
<dbReference type="Pfam" id="PF08281">
    <property type="entry name" value="Sigma70_r4_2"/>
    <property type="match status" value="1"/>
</dbReference>
<dbReference type="PANTHER" id="PTHR43133">
    <property type="entry name" value="RNA POLYMERASE ECF-TYPE SIGMA FACTO"/>
    <property type="match status" value="1"/>
</dbReference>
<sequence>MSTPDDSLWNDFRAGDERAFEQLFRQHFRPLYAYGLRLTSDEEAAKDGIQNLFQRLWHRRTRLGAVEAAALRPYLFKALRRQLANAARDEARRTGWHTGYAAELAAEFSYSPEDFLIAQELSASQREHLLEALGQLTNRQREVIYLKFFDGFAYERIADIMGLNAQSARNLIYQSLKLLKQRLPPPVWLLLLGSLGRW</sequence>
<dbReference type="InterPro" id="IPR007627">
    <property type="entry name" value="RNA_pol_sigma70_r2"/>
</dbReference>
<dbReference type="EMBL" id="BAABGQ010000005">
    <property type="protein sequence ID" value="GAA4496217.1"/>
    <property type="molecule type" value="Genomic_DNA"/>
</dbReference>
<evidence type="ECO:0000256" key="4">
    <source>
        <dbReference type="ARBA" id="ARBA00023163"/>
    </source>
</evidence>
<dbReference type="NCBIfam" id="TIGR02937">
    <property type="entry name" value="sigma70-ECF"/>
    <property type="match status" value="1"/>
</dbReference>
<dbReference type="RefSeq" id="WP_208132352.1">
    <property type="nucleotide sequence ID" value="NZ_BAABGQ010000005.1"/>
</dbReference>
<comment type="caution">
    <text evidence="7">The sequence shown here is derived from an EMBL/GenBank/DDBJ whole genome shotgun (WGS) entry which is preliminary data.</text>
</comment>
<dbReference type="CDD" id="cd06171">
    <property type="entry name" value="Sigma70_r4"/>
    <property type="match status" value="1"/>
</dbReference>
<evidence type="ECO:0000259" key="6">
    <source>
        <dbReference type="Pfam" id="PF08281"/>
    </source>
</evidence>
<reference evidence="8" key="1">
    <citation type="journal article" date="2019" name="Int. J. Syst. Evol. Microbiol.">
        <title>The Global Catalogue of Microorganisms (GCM) 10K type strain sequencing project: providing services to taxonomists for standard genome sequencing and annotation.</title>
        <authorList>
            <consortium name="The Broad Institute Genomics Platform"/>
            <consortium name="The Broad Institute Genome Sequencing Center for Infectious Disease"/>
            <person name="Wu L."/>
            <person name="Ma J."/>
        </authorList>
    </citation>
    <scope>NUCLEOTIDE SEQUENCE [LARGE SCALE GENOMIC DNA]</scope>
    <source>
        <strain evidence="8">JCM 17841</strain>
    </source>
</reference>
<dbReference type="InterPro" id="IPR039425">
    <property type="entry name" value="RNA_pol_sigma-70-like"/>
</dbReference>
<name>A0ABP8Q2E4_9BACT</name>
<dbReference type="InterPro" id="IPR036388">
    <property type="entry name" value="WH-like_DNA-bd_sf"/>
</dbReference>
<evidence type="ECO:0000259" key="5">
    <source>
        <dbReference type="Pfam" id="PF04542"/>
    </source>
</evidence>
<keyword evidence="3" id="KW-0731">Sigma factor</keyword>
<feature type="domain" description="RNA polymerase sigma factor 70 region 4 type 2" evidence="6">
    <location>
        <begin position="129"/>
        <end position="179"/>
    </location>
</feature>
<comment type="similarity">
    <text evidence="1">Belongs to the sigma-70 factor family. ECF subfamily.</text>
</comment>
<keyword evidence="2" id="KW-0805">Transcription regulation</keyword>
<proteinExistence type="inferred from homology"/>
<evidence type="ECO:0000313" key="7">
    <source>
        <dbReference type="EMBL" id="GAA4496217.1"/>
    </source>
</evidence>
<protein>
    <submittedName>
        <fullName evidence="7">Sigma-70 family RNA polymerase sigma factor</fullName>
    </submittedName>
</protein>
<evidence type="ECO:0000256" key="1">
    <source>
        <dbReference type="ARBA" id="ARBA00010641"/>
    </source>
</evidence>
<dbReference type="SUPFAM" id="SSF88946">
    <property type="entry name" value="Sigma2 domain of RNA polymerase sigma factors"/>
    <property type="match status" value="1"/>
</dbReference>
<keyword evidence="8" id="KW-1185">Reference proteome</keyword>
<evidence type="ECO:0000256" key="3">
    <source>
        <dbReference type="ARBA" id="ARBA00023082"/>
    </source>
</evidence>
<dbReference type="InterPro" id="IPR013324">
    <property type="entry name" value="RNA_pol_sigma_r3/r4-like"/>
</dbReference>
<feature type="domain" description="RNA polymerase sigma-70 region 2" evidence="5">
    <location>
        <begin position="23"/>
        <end position="93"/>
    </location>
</feature>
<dbReference type="Proteomes" id="UP001501243">
    <property type="component" value="Unassembled WGS sequence"/>
</dbReference>
<organism evidence="7 8">
    <name type="scientific">Hymenobacter ginsengisoli</name>
    <dbReference type="NCBI Taxonomy" id="1051626"/>
    <lineage>
        <taxon>Bacteria</taxon>
        <taxon>Pseudomonadati</taxon>
        <taxon>Bacteroidota</taxon>
        <taxon>Cytophagia</taxon>
        <taxon>Cytophagales</taxon>
        <taxon>Hymenobacteraceae</taxon>
        <taxon>Hymenobacter</taxon>
    </lineage>
</organism>
<dbReference type="Gene3D" id="1.10.1740.10">
    <property type="match status" value="1"/>
</dbReference>
<dbReference type="SUPFAM" id="SSF88659">
    <property type="entry name" value="Sigma3 and sigma4 domains of RNA polymerase sigma factors"/>
    <property type="match status" value="1"/>
</dbReference>
<dbReference type="InterPro" id="IPR014284">
    <property type="entry name" value="RNA_pol_sigma-70_dom"/>
</dbReference>
<dbReference type="InterPro" id="IPR013249">
    <property type="entry name" value="RNA_pol_sigma70_r4_t2"/>
</dbReference>
<gene>
    <name evidence="7" type="ORF">GCM10023172_09130</name>
</gene>
<dbReference type="InterPro" id="IPR013325">
    <property type="entry name" value="RNA_pol_sigma_r2"/>
</dbReference>